<protein>
    <submittedName>
        <fullName evidence="3">dCTP deaminase</fullName>
    </submittedName>
</protein>
<keyword evidence="2" id="KW-0546">Nucleotide metabolism</keyword>
<dbReference type="GO" id="GO:0008829">
    <property type="term" value="F:dCTP deaminase activity"/>
    <property type="evidence" value="ECO:0007669"/>
    <property type="project" value="InterPro"/>
</dbReference>
<evidence type="ECO:0000256" key="1">
    <source>
        <dbReference type="ARBA" id="ARBA00022801"/>
    </source>
</evidence>
<dbReference type="CDD" id="cd07557">
    <property type="entry name" value="trimeric_dUTPase"/>
    <property type="match status" value="1"/>
</dbReference>
<dbReference type="PANTHER" id="PTHR42680">
    <property type="entry name" value="DCTP DEAMINASE"/>
    <property type="match status" value="1"/>
</dbReference>
<accession>A0A9D1CKT6</accession>
<dbReference type="SUPFAM" id="SSF51283">
    <property type="entry name" value="dUTPase-like"/>
    <property type="match status" value="1"/>
</dbReference>
<dbReference type="InterPro" id="IPR033704">
    <property type="entry name" value="dUTPase_trimeric"/>
</dbReference>
<organism evidence="3 4">
    <name type="scientific">Candidatus Faecenecus gallistercoris</name>
    <dbReference type="NCBI Taxonomy" id="2840793"/>
    <lineage>
        <taxon>Bacteria</taxon>
        <taxon>Bacillati</taxon>
        <taxon>Bacillota</taxon>
        <taxon>Bacillota incertae sedis</taxon>
        <taxon>Candidatus Faecenecus</taxon>
    </lineage>
</organism>
<dbReference type="PANTHER" id="PTHR42680:SF3">
    <property type="entry name" value="DCTP DEAMINASE"/>
    <property type="match status" value="1"/>
</dbReference>
<gene>
    <name evidence="3" type="ORF">IAC85_05525</name>
</gene>
<dbReference type="AlphaFoldDB" id="A0A9D1CKT6"/>
<evidence type="ECO:0000256" key="2">
    <source>
        <dbReference type="ARBA" id="ARBA00023080"/>
    </source>
</evidence>
<dbReference type="Pfam" id="PF22769">
    <property type="entry name" value="DCD"/>
    <property type="match status" value="1"/>
</dbReference>
<reference evidence="3" key="1">
    <citation type="submission" date="2020-10" db="EMBL/GenBank/DDBJ databases">
        <authorList>
            <person name="Gilroy R."/>
        </authorList>
    </citation>
    <scope>NUCLEOTIDE SEQUENCE</scope>
    <source>
        <strain evidence="3">CHK165-10780</strain>
    </source>
</reference>
<comment type="caution">
    <text evidence="3">The sequence shown here is derived from an EMBL/GenBank/DDBJ whole genome shotgun (WGS) entry which is preliminary data.</text>
</comment>
<dbReference type="GO" id="GO:0006229">
    <property type="term" value="P:dUTP biosynthetic process"/>
    <property type="evidence" value="ECO:0007669"/>
    <property type="project" value="InterPro"/>
</dbReference>
<proteinExistence type="predicted"/>
<dbReference type="GO" id="GO:0015949">
    <property type="term" value="P:nucleobase-containing small molecule interconversion"/>
    <property type="evidence" value="ECO:0007669"/>
    <property type="project" value="TreeGrafter"/>
</dbReference>
<keyword evidence="1" id="KW-0378">Hydrolase</keyword>
<evidence type="ECO:0000313" key="4">
    <source>
        <dbReference type="Proteomes" id="UP000886725"/>
    </source>
</evidence>
<dbReference type="Proteomes" id="UP000886725">
    <property type="component" value="Unassembled WGS sequence"/>
</dbReference>
<name>A0A9D1CKT6_9FIRM</name>
<sequence length="183" mass="20637">MLDKDAIKTEITRNSIYVDGGIDHIKDDYIEVTLGDTLKVYDAPYLSITNPTSTKEFKMDEDGFILKPNELYIGRTQEYTKTYGFVPLLAESEELAAVGMEIHVTAGFGDNGFEGTWTLEIVCTNPTKVYPGMPIGRVYYYPLIGDADIEYRGKYFGQVEPTASRLSQEYEGQKVMVKKNVNK</sequence>
<dbReference type="InterPro" id="IPR036157">
    <property type="entry name" value="dUTPase-like_sf"/>
</dbReference>
<reference evidence="3" key="2">
    <citation type="journal article" date="2021" name="PeerJ">
        <title>Extensive microbial diversity within the chicken gut microbiome revealed by metagenomics and culture.</title>
        <authorList>
            <person name="Gilroy R."/>
            <person name="Ravi A."/>
            <person name="Getino M."/>
            <person name="Pursley I."/>
            <person name="Horton D.L."/>
            <person name="Alikhan N.F."/>
            <person name="Baker D."/>
            <person name="Gharbi K."/>
            <person name="Hall N."/>
            <person name="Watson M."/>
            <person name="Adriaenssens E.M."/>
            <person name="Foster-Nyarko E."/>
            <person name="Jarju S."/>
            <person name="Secka A."/>
            <person name="Antonio M."/>
            <person name="Oren A."/>
            <person name="Chaudhuri R.R."/>
            <person name="La Ragione R."/>
            <person name="Hildebrand F."/>
            <person name="Pallen M.J."/>
        </authorList>
    </citation>
    <scope>NUCLEOTIDE SEQUENCE</scope>
    <source>
        <strain evidence="3">CHK165-10780</strain>
    </source>
</reference>
<dbReference type="Gene3D" id="2.70.40.10">
    <property type="match status" value="1"/>
</dbReference>
<dbReference type="EMBL" id="DVFU01000107">
    <property type="protein sequence ID" value="HIQ65180.1"/>
    <property type="molecule type" value="Genomic_DNA"/>
</dbReference>
<evidence type="ECO:0000313" key="3">
    <source>
        <dbReference type="EMBL" id="HIQ65180.1"/>
    </source>
</evidence>
<dbReference type="InterPro" id="IPR011962">
    <property type="entry name" value="dCTP_deaminase"/>
</dbReference>